<feature type="compositionally biased region" description="Low complexity" evidence="1">
    <location>
        <begin position="27"/>
        <end position="53"/>
    </location>
</feature>
<dbReference type="Proteomes" id="UP001341281">
    <property type="component" value="Chromosome 01"/>
</dbReference>
<sequence length="134" mass="14120">MASPYPCSSSTRKQASSRLLPPMAQQLPSSLVEASPPSAPSSSSWRPSPAFSLPAQAAEDPISHGAAPSCCSHHPSPRATTGAQQHANSLFNASRRPHRLRPWPLLPLPSRGPARQPRAARTRHPASSPTGARG</sequence>
<dbReference type="AlphaFoldDB" id="A0AAQ3SH28"/>
<feature type="region of interest" description="Disordered" evidence="1">
    <location>
        <begin position="1"/>
        <end position="134"/>
    </location>
</feature>
<evidence type="ECO:0000313" key="2">
    <source>
        <dbReference type="EMBL" id="WVZ50702.1"/>
    </source>
</evidence>
<gene>
    <name evidence="2" type="ORF">U9M48_001934</name>
</gene>
<protein>
    <submittedName>
        <fullName evidence="2">Uncharacterized protein</fullName>
    </submittedName>
</protein>
<accession>A0AAQ3SH28</accession>
<name>A0AAQ3SH28_PASNO</name>
<keyword evidence="3" id="KW-1185">Reference proteome</keyword>
<evidence type="ECO:0000256" key="1">
    <source>
        <dbReference type="SAM" id="MobiDB-lite"/>
    </source>
</evidence>
<proteinExistence type="predicted"/>
<feature type="compositionally biased region" description="Polar residues" evidence="1">
    <location>
        <begin position="125"/>
        <end position="134"/>
    </location>
</feature>
<dbReference type="EMBL" id="CP144745">
    <property type="protein sequence ID" value="WVZ50702.1"/>
    <property type="molecule type" value="Genomic_DNA"/>
</dbReference>
<reference evidence="2 3" key="1">
    <citation type="submission" date="2024-02" db="EMBL/GenBank/DDBJ databases">
        <title>High-quality chromosome-scale genome assembly of Pensacola bahiagrass (Paspalum notatum Flugge var. saurae).</title>
        <authorList>
            <person name="Vega J.M."/>
            <person name="Podio M."/>
            <person name="Orjuela J."/>
            <person name="Siena L.A."/>
            <person name="Pessino S.C."/>
            <person name="Combes M.C."/>
            <person name="Mariac C."/>
            <person name="Albertini E."/>
            <person name="Pupilli F."/>
            <person name="Ortiz J.P.A."/>
            <person name="Leblanc O."/>
        </authorList>
    </citation>
    <scope>NUCLEOTIDE SEQUENCE [LARGE SCALE GENOMIC DNA]</scope>
    <source>
        <strain evidence="2">R1</strain>
        <tissue evidence="2">Leaf</tissue>
    </source>
</reference>
<evidence type="ECO:0000313" key="3">
    <source>
        <dbReference type="Proteomes" id="UP001341281"/>
    </source>
</evidence>
<feature type="compositionally biased region" description="Polar residues" evidence="1">
    <location>
        <begin position="78"/>
        <end position="92"/>
    </location>
</feature>
<organism evidence="2 3">
    <name type="scientific">Paspalum notatum var. saurae</name>
    <dbReference type="NCBI Taxonomy" id="547442"/>
    <lineage>
        <taxon>Eukaryota</taxon>
        <taxon>Viridiplantae</taxon>
        <taxon>Streptophyta</taxon>
        <taxon>Embryophyta</taxon>
        <taxon>Tracheophyta</taxon>
        <taxon>Spermatophyta</taxon>
        <taxon>Magnoliopsida</taxon>
        <taxon>Liliopsida</taxon>
        <taxon>Poales</taxon>
        <taxon>Poaceae</taxon>
        <taxon>PACMAD clade</taxon>
        <taxon>Panicoideae</taxon>
        <taxon>Andropogonodae</taxon>
        <taxon>Paspaleae</taxon>
        <taxon>Paspalinae</taxon>
        <taxon>Paspalum</taxon>
    </lineage>
</organism>
<feature type="compositionally biased region" description="Polar residues" evidence="1">
    <location>
        <begin position="1"/>
        <end position="17"/>
    </location>
</feature>